<dbReference type="InterPro" id="IPR029058">
    <property type="entry name" value="AB_hydrolase_fold"/>
</dbReference>
<dbReference type="Gene3D" id="3.40.50.1820">
    <property type="entry name" value="alpha/beta hydrolase"/>
    <property type="match status" value="1"/>
</dbReference>
<dbReference type="InterPro" id="IPR003718">
    <property type="entry name" value="OsmC/Ohr_fam"/>
</dbReference>
<accession>A0A6N7QSR1</accession>
<dbReference type="AlphaFoldDB" id="A0A6N7QSR1"/>
<dbReference type="Proteomes" id="UP000433788">
    <property type="component" value="Unassembled WGS sequence"/>
</dbReference>
<proteinExistence type="predicted"/>
<keyword evidence="3" id="KW-1185">Reference proteome</keyword>
<reference evidence="2 3" key="1">
    <citation type="submission" date="2019-11" db="EMBL/GenBank/DDBJ databases">
        <authorList>
            <person name="Zhang X.Y."/>
        </authorList>
    </citation>
    <scope>NUCLEOTIDE SEQUENCE [LARGE SCALE GENOMIC DNA]</scope>
    <source>
        <strain evidence="2 3">C176</strain>
    </source>
</reference>
<dbReference type="Gene3D" id="3.30.300.20">
    <property type="match status" value="1"/>
</dbReference>
<sequence>MSTQKVSFTGHSGETLHARLDLPDGPIRATALFAHCFTCSKDIPAARRIAGRLAAQGIAVLRFDFTGLGHSEGEFANTNFTSNVEDLRLAAAHLASTVGAPQLLVGHSLGGAAVIKAAPDIKSARAVVTIGAPSDPSHVSKHFAAQLENIQKTGEAEVDLDGRPFIIQRQFLDDITTSKLDDALKHLNAALLILHSPRDATVGIDNAAELFTGAMHPKSFITLDAADHLITRAEDAEYTADVIGAWAMRYLQLAEIASSNSDTPEGVTRVSEVSAEGFRQTINVSGKHVLTADEPTAMGGTDRGPSPYQLVAAGLGACTSMTIRMVARRKKIPLDHVYTDVTHEKAHRTDCESCGEKGARIDVFQRRIFLAGNLTTDQREQLLKIADKCPVHRTLESEIKIETALIEDDRE</sequence>
<evidence type="ECO:0000259" key="1">
    <source>
        <dbReference type="Pfam" id="PF12146"/>
    </source>
</evidence>
<evidence type="ECO:0000313" key="2">
    <source>
        <dbReference type="EMBL" id="MRH78178.1"/>
    </source>
</evidence>
<dbReference type="PANTHER" id="PTHR39624">
    <property type="entry name" value="PROTEIN INVOLVED IN RIMO-MEDIATED BETA-METHYLTHIOLATION OF RIBOSOMAL PROTEIN S12 YCAO"/>
    <property type="match status" value="1"/>
</dbReference>
<dbReference type="Pfam" id="PF12146">
    <property type="entry name" value="Hydrolase_4"/>
    <property type="match status" value="1"/>
</dbReference>
<dbReference type="RefSeq" id="WP_153719247.1">
    <property type="nucleotide sequence ID" value="NZ_WJPP01000003.1"/>
</dbReference>
<dbReference type="Pfam" id="PF02566">
    <property type="entry name" value="OsmC"/>
    <property type="match status" value="1"/>
</dbReference>
<dbReference type="SUPFAM" id="SSF53474">
    <property type="entry name" value="alpha/beta-Hydrolases"/>
    <property type="match status" value="1"/>
</dbReference>
<dbReference type="InterPro" id="IPR015946">
    <property type="entry name" value="KH_dom-like_a/b"/>
</dbReference>
<evidence type="ECO:0000313" key="3">
    <source>
        <dbReference type="Proteomes" id="UP000433788"/>
    </source>
</evidence>
<feature type="domain" description="Serine aminopeptidase S33" evidence="1">
    <location>
        <begin position="47"/>
        <end position="136"/>
    </location>
</feature>
<dbReference type="EMBL" id="WJPP01000003">
    <property type="protein sequence ID" value="MRH78178.1"/>
    <property type="molecule type" value="Genomic_DNA"/>
</dbReference>
<gene>
    <name evidence="2" type="ORF">GH984_05605</name>
</gene>
<dbReference type="InterPro" id="IPR022742">
    <property type="entry name" value="Hydrolase_4"/>
</dbReference>
<dbReference type="GO" id="GO:0016787">
    <property type="term" value="F:hydrolase activity"/>
    <property type="evidence" value="ECO:0007669"/>
    <property type="project" value="UniProtKB-KW"/>
</dbReference>
<protein>
    <submittedName>
        <fullName evidence="2">Alpha/beta fold hydrolase</fullName>
    </submittedName>
</protein>
<comment type="caution">
    <text evidence="2">The sequence shown here is derived from an EMBL/GenBank/DDBJ whole genome shotgun (WGS) entry which is preliminary data.</text>
</comment>
<keyword evidence="2" id="KW-0378">Hydrolase</keyword>
<organism evidence="2 3">
    <name type="scientific">Spiribacter salilacus</name>
    <dbReference type="NCBI Taxonomy" id="2664894"/>
    <lineage>
        <taxon>Bacteria</taxon>
        <taxon>Pseudomonadati</taxon>
        <taxon>Pseudomonadota</taxon>
        <taxon>Gammaproteobacteria</taxon>
        <taxon>Chromatiales</taxon>
        <taxon>Ectothiorhodospiraceae</taxon>
        <taxon>Spiribacter</taxon>
    </lineage>
</organism>
<name>A0A6N7QSR1_9GAMM</name>
<dbReference type="PANTHER" id="PTHR39624:SF2">
    <property type="entry name" value="OSMC-LIKE PROTEIN"/>
    <property type="match status" value="1"/>
</dbReference>
<dbReference type="InterPro" id="IPR036102">
    <property type="entry name" value="OsmC/Ohrsf"/>
</dbReference>
<dbReference type="SUPFAM" id="SSF82784">
    <property type="entry name" value="OsmC-like"/>
    <property type="match status" value="1"/>
</dbReference>